<keyword evidence="1" id="KW-0472">Membrane</keyword>
<accession>A0A7J3X4W8</accession>
<organism evidence="2">
    <name type="scientific">Thermofilum pendens</name>
    <dbReference type="NCBI Taxonomy" id="2269"/>
    <lineage>
        <taxon>Archaea</taxon>
        <taxon>Thermoproteota</taxon>
        <taxon>Thermoprotei</taxon>
        <taxon>Thermofilales</taxon>
        <taxon>Thermofilaceae</taxon>
        <taxon>Thermofilum</taxon>
    </lineage>
</organism>
<dbReference type="InterPro" id="IPR002798">
    <property type="entry name" value="SpoIIM-like"/>
</dbReference>
<dbReference type="PANTHER" id="PTHR35337:SF1">
    <property type="entry name" value="SLR1478 PROTEIN"/>
    <property type="match status" value="1"/>
</dbReference>
<keyword evidence="1" id="KW-1133">Transmembrane helix</keyword>
<dbReference type="Pfam" id="PF01944">
    <property type="entry name" value="SpoIIM"/>
    <property type="match status" value="1"/>
</dbReference>
<protein>
    <submittedName>
        <fullName evidence="2">Stage II sporulation protein M</fullName>
    </submittedName>
</protein>
<gene>
    <name evidence="2" type="ORF">ENM88_00660</name>
</gene>
<dbReference type="PANTHER" id="PTHR35337">
    <property type="entry name" value="SLR1478 PROTEIN"/>
    <property type="match status" value="1"/>
</dbReference>
<feature type="transmembrane region" description="Helical" evidence="1">
    <location>
        <begin position="149"/>
        <end position="170"/>
    </location>
</feature>
<sequence length="185" mass="19613">MPPRVRRVALVMTLLFLAGLVVGVQVAGYTRGFIKQLSSPLGAPVERLLENKYLLALLILANNLRVLFILLVSCVTVVGPAVVIFVNGVVVGAVLTLASSKLPPEALILSVLPHGVVEIPAFIYAASTSTVFGVALWERVLKRRELGGAVRLLLAGTLISALLIAVAALIEAFVTPSLLLDYLQP</sequence>
<keyword evidence="1" id="KW-0812">Transmembrane</keyword>
<feature type="transmembrane region" description="Helical" evidence="1">
    <location>
        <begin position="119"/>
        <end position="137"/>
    </location>
</feature>
<proteinExistence type="predicted"/>
<dbReference type="AlphaFoldDB" id="A0A7J3X4W8"/>
<feature type="transmembrane region" description="Helical" evidence="1">
    <location>
        <begin position="53"/>
        <end position="74"/>
    </location>
</feature>
<evidence type="ECO:0000256" key="1">
    <source>
        <dbReference type="SAM" id="Phobius"/>
    </source>
</evidence>
<reference evidence="2" key="1">
    <citation type="journal article" date="2020" name="mSystems">
        <title>Genome- and Community-Level Interaction Insights into Carbon Utilization and Element Cycling Functions of Hydrothermarchaeota in Hydrothermal Sediment.</title>
        <authorList>
            <person name="Zhou Z."/>
            <person name="Liu Y."/>
            <person name="Xu W."/>
            <person name="Pan J."/>
            <person name="Luo Z.H."/>
            <person name="Li M."/>
        </authorList>
    </citation>
    <scope>NUCLEOTIDE SEQUENCE [LARGE SCALE GENOMIC DNA]</scope>
    <source>
        <strain evidence="2">SpSt-1125</strain>
    </source>
</reference>
<feature type="transmembrane region" description="Helical" evidence="1">
    <location>
        <begin position="81"/>
        <end position="99"/>
    </location>
</feature>
<comment type="caution">
    <text evidence="2">The sequence shown here is derived from an EMBL/GenBank/DDBJ whole genome shotgun (WGS) entry which is preliminary data.</text>
</comment>
<evidence type="ECO:0000313" key="2">
    <source>
        <dbReference type="EMBL" id="HHP04243.1"/>
    </source>
</evidence>
<dbReference type="EMBL" id="DRZM01000024">
    <property type="protein sequence ID" value="HHP04243.1"/>
    <property type="molecule type" value="Genomic_DNA"/>
</dbReference>
<name>A0A7J3X4W8_THEPE</name>